<evidence type="ECO:0000313" key="12">
    <source>
        <dbReference type="Proteomes" id="UP000289738"/>
    </source>
</evidence>
<name>A0A444Z7K1_ARAHY</name>
<evidence type="ECO:0000256" key="5">
    <source>
        <dbReference type="ARBA" id="ARBA00022729"/>
    </source>
</evidence>
<keyword evidence="3" id="KW-0964">Secreted</keyword>
<feature type="transmembrane region" description="Helical" evidence="10">
    <location>
        <begin position="12"/>
        <end position="30"/>
    </location>
</feature>
<keyword evidence="4" id="KW-0433">Leucine-rich repeat</keyword>
<keyword evidence="12" id="KW-1185">Reference proteome</keyword>
<dbReference type="Pfam" id="PF00560">
    <property type="entry name" value="LRR_1"/>
    <property type="match status" value="1"/>
</dbReference>
<comment type="subcellular location">
    <subcellularLocation>
        <location evidence="1">Secreted</location>
        <location evidence="1">Cell wall</location>
    </subcellularLocation>
</comment>
<evidence type="ECO:0000256" key="2">
    <source>
        <dbReference type="ARBA" id="ARBA00022512"/>
    </source>
</evidence>
<dbReference type="Proteomes" id="UP000289738">
    <property type="component" value="Chromosome B05"/>
</dbReference>
<dbReference type="PANTHER" id="PTHR32093:SF121">
    <property type="entry name" value="LEUCINE-RICH REPEAT EXTENSIN-LIKE PROTEIN 6"/>
    <property type="match status" value="1"/>
</dbReference>
<proteinExistence type="predicted"/>
<dbReference type="PANTHER" id="PTHR32093">
    <property type="entry name" value="LEUCINE-RICH REPEAT EXTENSIN-LIKE PROTEIN 3-RELATED"/>
    <property type="match status" value="1"/>
</dbReference>
<evidence type="ECO:0000256" key="1">
    <source>
        <dbReference type="ARBA" id="ARBA00004191"/>
    </source>
</evidence>
<dbReference type="FunFam" id="3.80.10.10:FF:000383">
    <property type="entry name" value="Leucine-rich repeat receptor protein kinase EMS1"/>
    <property type="match status" value="1"/>
</dbReference>
<sequence>MTQLKPLMASYYLDVLIHWVFVVVILLISLKLKPLESQKLNNPRLMQAHAALEAWTHCMTSDPNKITSTWSGPNVCNYTGIYCAPAPDDSTIFTVAGIDLKNANISGSLPEDLGLLTDLDFFHINSNRFTGPLPKNFTKLAYLYELDISFNQFSGPFPQVVLAIPSLRYLDIRFNNFAGDVPSSLFDLKLDALFINNNKFQFSLPQNFGNSPVSVMILSNNDIKGSIPSSVAKMKDTLNEIIISNTGLTGPLPQEIGYLDKVTVFDVSFNRLEGELPGTMQGMKSLEQLVLKHNNFSGVVPTGICMLPKLKHFDCSNNYFHGPFPKCPFIKRKHNRGKCMGF</sequence>
<dbReference type="Pfam" id="PF13855">
    <property type="entry name" value="LRR_8"/>
    <property type="match status" value="1"/>
</dbReference>
<evidence type="ECO:0000256" key="7">
    <source>
        <dbReference type="ARBA" id="ARBA00023180"/>
    </source>
</evidence>
<dbReference type="STRING" id="3818.A0A444Z7K1"/>
<dbReference type="InterPro" id="IPR032675">
    <property type="entry name" value="LRR_dom_sf"/>
</dbReference>
<evidence type="ECO:0000256" key="8">
    <source>
        <dbReference type="ARBA" id="ARBA00023278"/>
    </source>
</evidence>
<keyword evidence="6" id="KW-0677">Repeat</keyword>
<reference evidence="11 12" key="1">
    <citation type="submission" date="2019-01" db="EMBL/GenBank/DDBJ databases">
        <title>Sequencing of cultivated peanut Arachis hypogaea provides insights into genome evolution and oil improvement.</title>
        <authorList>
            <person name="Chen X."/>
        </authorList>
    </citation>
    <scope>NUCLEOTIDE SEQUENCE [LARGE SCALE GENOMIC DNA]</scope>
    <source>
        <strain evidence="12">cv. Fuhuasheng</strain>
        <tissue evidence="11">Leaves</tissue>
    </source>
</reference>
<keyword evidence="2" id="KW-0134">Cell wall</keyword>
<keyword evidence="10" id="KW-1133">Transmembrane helix</keyword>
<evidence type="ECO:0000256" key="9">
    <source>
        <dbReference type="ARBA" id="ARBA00041871"/>
    </source>
</evidence>
<keyword evidence="8" id="KW-0379">Hydroxylation</keyword>
<evidence type="ECO:0000256" key="10">
    <source>
        <dbReference type="SAM" id="Phobius"/>
    </source>
</evidence>
<gene>
    <name evidence="11" type="ORF">Ahy_B05g078641</name>
</gene>
<evidence type="ECO:0000256" key="6">
    <source>
        <dbReference type="ARBA" id="ARBA00022737"/>
    </source>
</evidence>
<keyword evidence="10" id="KW-0812">Transmembrane</keyword>
<evidence type="ECO:0000313" key="11">
    <source>
        <dbReference type="EMBL" id="RYR10164.1"/>
    </source>
</evidence>
<dbReference type="EMBL" id="SDMP01000015">
    <property type="protein sequence ID" value="RYR10164.1"/>
    <property type="molecule type" value="Genomic_DNA"/>
</dbReference>
<evidence type="ECO:0000256" key="4">
    <source>
        <dbReference type="ARBA" id="ARBA00022614"/>
    </source>
</evidence>
<accession>A0A444Z7K1</accession>
<keyword evidence="5" id="KW-0732">Signal</keyword>
<keyword evidence="10" id="KW-0472">Membrane</keyword>
<protein>
    <recommendedName>
        <fullName evidence="9">Cell wall hydroxyproline-rich glycoprotein</fullName>
    </recommendedName>
</protein>
<evidence type="ECO:0000256" key="3">
    <source>
        <dbReference type="ARBA" id="ARBA00022525"/>
    </source>
</evidence>
<keyword evidence="7" id="KW-0325">Glycoprotein</keyword>
<organism evidence="11 12">
    <name type="scientific">Arachis hypogaea</name>
    <name type="common">Peanut</name>
    <dbReference type="NCBI Taxonomy" id="3818"/>
    <lineage>
        <taxon>Eukaryota</taxon>
        <taxon>Viridiplantae</taxon>
        <taxon>Streptophyta</taxon>
        <taxon>Embryophyta</taxon>
        <taxon>Tracheophyta</taxon>
        <taxon>Spermatophyta</taxon>
        <taxon>Magnoliopsida</taxon>
        <taxon>eudicotyledons</taxon>
        <taxon>Gunneridae</taxon>
        <taxon>Pentapetalae</taxon>
        <taxon>rosids</taxon>
        <taxon>fabids</taxon>
        <taxon>Fabales</taxon>
        <taxon>Fabaceae</taxon>
        <taxon>Papilionoideae</taxon>
        <taxon>50 kb inversion clade</taxon>
        <taxon>dalbergioids sensu lato</taxon>
        <taxon>Dalbergieae</taxon>
        <taxon>Pterocarpus clade</taxon>
        <taxon>Arachis</taxon>
    </lineage>
</organism>
<comment type="caution">
    <text evidence="11">The sequence shown here is derived from an EMBL/GenBank/DDBJ whole genome shotgun (WGS) entry which is preliminary data.</text>
</comment>
<dbReference type="AlphaFoldDB" id="A0A444Z7K1"/>
<dbReference type="Gene3D" id="3.80.10.10">
    <property type="entry name" value="Ribonuclease Inhibitor"/>
    <property type="match status" value="2"/>
</dbReference>
<dbReference type="SUPFAM" id="SSF52058">
    <property type="entry name" value="L domain-like"/>
    <property type="match status" value="1"/>
</dbReference>
<dbReference type="InterPro" id="IPR051582">
    <property type="entry name" value="LRR_extensin-like_regulator"/>
</dbReference>
<dbReference type="InterPro" id="IPR001611">
    <property type="entry name" value="Leu-rich_rpt"/>
</dbReference>
<dbReference type="FunFam" id="3.80.10.10:FF:000224">
    <property type="entry name" value="Leucine-rich repeat extensin-like protein 1"/>
    <property type="match status" value="1"/>
</dbReference>